<evidence type="ECO:0000313" key="4">
    <source>
        <dbReference type="EMBL" id="BBY25241.1"/>
    </source>
</evidence>
<name>A0A7I7QG90_9MYCO</name>
<dbReference type="PANTHER" id="PTHR43048:SF3">
    <property type="entry name" value="METHYLMALONYL-COA EPIMERASE, MITOCHONDRIAL"/>
    <property type="match status" value="1"/>
</dbReference>
<dbReference type="Pfam" id="PF13669">
    <property type="entry name" value="Glyoxalase_4"/>
    <property type="match status" value="1"/>
</dbReference>
<sequence>MPPGYLYVMTTDQVDARQILATSLVTAIDHVGIAVADLDAAIEWYHDTLGMVLVHEEVNEDQGIREAMIAVQDGEPGTAQIQLMAPIDESSTIAKFLDKRGPGIQQMAVCVSDLDALCEHLRSQGVRLVYEVARRGTANSRINFIHPKDAGGVLMELVEPAS</sequence>
<dbReference type="Gene3D" id="3.10.180.10">
    <property type="entry name" value="2,3-Dihydroxybiphenyl 1,2-Dioxygenase, domain 1"/>
    <property type="match status" value="1"/>
</dbReference>
<dbReference type="NCBIfam" id="TIGR03081">
    <property type="entry name" value="metmalonyl_epim"/>
    <property type="match status" value="1"/>
</dbReference>
<dbReference type="CDD" id="cd07249">
    <property type="entry name" value="MMCE"/>
    <property type="match status" value="1"/>
</dbReference>
<dbReference type="InterPro" id="IPR037523">
    <property type="entry name" value="VOC_core"/>
</dbReference>
<dbReference type="AlphaFoldDB" id="A0A7I7QG90"/>
<dbReference type="Proteomes" id="UP000467130">
    <property type="component" value="Chromosome"/>
</dbReference>
<keyword evidence="2" id="KW-0479">Metal-binding</keyword>
<proteinExistence type="inferred from homology"/>
<evidence type="ECO:0000313" key="5">
    <source>
        <dbReference type="Proteomes" id="UP000467130"/>
    </source>
</evidence>
<dbReference type="PROSITE" id="PS51819">
    <property type="entry name" value="VOC"/>
    <property type="match status" value="1"/>
</dbReference>
<dbReference type="GO" id="GO:0004493">
    <property type="term" value="F:methylmalonyl-CoA epimerase activity"/>
    <property type="evidence" value="ECO:0007669"/>
    <property type="project" value="TreeGrafter"/>
</dbReference>
<dbReference type="SUPFAM" id="SSF54593">
    <property type="entry name" value="Glyoxalase/Bleomycin resistance protein/Dihydroxybiphenyl dioxygenase"/>
    <property type="match status" value="1"/>
</dbReference>
<evidence type="ECO:0000259" key="3">
    <source>
        <dbReference type="PROSITE" id="PS51819"/>
    </source>
</evidence>
<dbReference type="InterPro" id="IPR029068">
    <property type="entry name" value="Glyas_Bleomycin-R_OHBP_Dase"/>
</dbReference>
<dbReference type="EMBL" id="AP022587">
    <property type="protein sequence ID" value="BBY25241.1"/>
    <property type="molecule type" value="Genomic_DNA"/>
</dbReference>
<dbReference type="InterPro" id="IPR051785">
    <property type="entry name" value="MMCE/EMCE_epimerase"/>
</dbReference>
<gene>
    <name evidence="4" type="ORF">MSTO_54460</name>
</gene>
<feature type="domain" description="VOC" evidence="3">
    <location>
        <begin position="27"/>
        <end position="160"/>
    </location>
</feature>
<dbReference type="InterPro" id="IPR017515">
    <property type="entry name" value="MeMalonyl-CoA_epimerase"/>
</dbReference>
<evidence type="ECO:0000256" key="2">
    <source>
        <dbReference type="ARBA" id="ARBA00022723"/>
    </source>
</evidence>
<dbReference type="GO" id="GO:0046872">
    <property type="term" value="F:metal ion binding"/>
    <property type="evidence" value="ECO:0007669"/>
    <property type="project" value="UniProtKB-KW"/>
</dbReference>
<dbReference type="GO" id="GO:0046491">
    <property type="term" value="P:L-methylmalonyl-CoA metabolic process"/>
    <property type="evidence" value="ECO:0007669"/>
    <property type="project" value="TreeGrafter"/>
</dbReference>
<dbReference type="PANTHER" id="PTHR43048">
    <property type="entry name" value="METHYLMALONYL-COA EPIMERASE"/>
    <property type="match status" value="1"/>
</dbReference>
<protein>
    <submittedName>
        <fullName evidence="4">Methylmalonyl-CoA epimerase</fullName>
    </submittedName>
</protein>
<keyword evidence="5" id="KW-1185">Reference proteome</keyword>
<reference evidence="4 5" key="1">
    <citation type="journal article" date="2019" name="Emerg. Microbes Infect.">
        <title>Comprehensive subspecies identification of 175 nontuberculous mycobacteria species based on 7547 genomic profiles.</title>
        <authorList>
            <person name="Matsumoto Y."/>
            <person name="Kinjo T."/>
            <person name="Motooka D."/>
            <person name="Nabeya D."/>
            <person name="Jung N."/>
            <person name="Uechi K."/>
            <person name="Horii T."/>
            <person name="Iida T."/>
            <person name="Fujita J."/>
            <person name="Nakamura S."/>
        </authorList>
    </citation>
    <scope>NUCLEOTIDE SEQUENCE [LARGE SCALE GENOMIC DNA]</scope>
    <source>
        <strain evidence="4 5">JCM 17783</strain>
    </source>
</reference>
<organism evidence="4 5">
    <name type="scientific">Mycobacterium stomatepiae</name>
    <dbReference type="NCBI Taxonomy" id="470076"/>
    <lineage>
        <taxon>Bacteria</taxon>
        <taxon>Bacillati</taxon>
        <taxon>Actinomycetota</taxon>
        <taxon>Actinomycetes</taxon>
        <taxon>Mycobacteriales</taxon>
        <taxon>Mycobacteriaceae</taxon>
        <taxon>Mycobacterium</taxon>
        <taxon>Mycobacterium simiae complex</taxon>
    </lineage>
</organism>
<accession>A0A7I7QG90</accession>
<dbReference type="KEGG" id="msto:MSTO_54460"/>
<comment type="similarity">
    <text evidence="1">Belongs to the methylmalonyl-CoA epimerase family.</text>
</comment>
<evidence type="ECO:0000256" key="1">
    <source>
        <dbReference type="ARBA" id="ARBA00009308"/>
    </source>
</evidence>